<organism evidence="6 7">
    <name type="scientific">Papaver atlanticum</name>
    <dbReference type="NCBI Taxonomy" id="357466"/>
    <lineage>
        <taxon>Eukaryota</taxon>
        <taxon>Viridiplantae</taxon>
        <taxon>Streptophyta</taxon>
        <taxon>Embryophyta</taxon>
        <taxon>Tracheophyta</taxon>
        <taxon>Spermatophyta</taxon>
        <taxon>Magnoliopsida</taxon>
        <taxon>Ranunculales</taxon>
        <taxon>Papaveraceae</taxon>
        <taxon>Papaveroideae</taxon>
        <taxon>Papaver</taxon>
    </lineage>
</organism>
<keyword evidence="5" id="KW-0378">Hydrolase</keyword>
<dbReference type="EC" id="3.1.1.-" evidence="5"/>
<evidence type="ECO:0000313" key="6">
    <source>
        <dbReference type="EMBL" id="KAI3950144.1"/>
    </source>
</evidence>
<proteinExistence type="inferred from homology"/>
<keyword evidence="7" id="KW-1185">Reference proteome</keyword>
<dbReference type="InterPro" id="IPR004963">
    <property type="entry name" value="PAE/NOTUM"/>
</dbReference>
<feature type="non-terminal residue" evidence="6">
    <location>
        <position position="1"/>
    </location>
</feature>
<evidence type="ECO:0000256" key="3">
    <source>
        <dbReference type="ARBA" id="ARBA00005784"/>
    </source>
</evidence>
<accession>A0AAD4XUQ1</accession>
<comment type="caution">
    <text evidence="6">The sequence shown here is derived from an EMBL/GenBank/DDBJ whole genome shotgun (WGS) entry which is preliminary data.</text>
</comment>
<dbReference type="Proteomes" id="UP001202328">
    <property type="component" value="Unassembled WGS sequence"/>
</dbReference>
<dbReference type="GO" id="GO:0071555">
    <property type="term" value="P:cell wall organization"/>
    <property type="evidence" value="ECO:0007669"/>
    <property type="project" value="UniProtKB-KW"/>
</dbReference>
<dbReference type="GO" id="GO:0016787">
    <property type="term" value="F:hydrolase activity"/>
    <property type="evidence" value="ECO:0007669"/>
    <property type="project" value="UniProtKB-KW"/>
</dbReference>
<dbReference type="PANTHER" id="PTHR21562">
    <property type="entry name" value="NOTUM-RELATED"/>
    <property type="match status" value="1"/>
</dbReference>
<evidence type="ECO:0000256" key="2">
    <source>
        <dbReference type="ARBA" id="ARBA00004191"/>
    </source>
</evidence>
<name>A0AAD4XUQ1_9MAGN</name>
<evidence type="ECO:0000256" key="4">
    <source>
        <dbReference type="ARBA" id="ARBA00022512"/>
    </source>
</evidence>
<comment type="subcellular location">
    <subcellularLocation>
        <location evidence="2 5">Secreted</location>
        <location evidence="2 5">Cell wall</location>
    </subcellularLocation>
</comment>
<keyword evidence="4 5" id="KW-0134">Cell wall</keyword>
<keyword evidence="5" id="KW-0964">Secreted</keyword>
<comment type="function">
    <text evidence="1 5">Hydrolyzes acetyl esters in homogalacturonan regions of pectin. In type I primary cell wall, galacturonic acid residues of pectin can be acetylated at the O-2 and O-3 positions. Decreasing the degree of acetylation of pectin gels in vitro alters their physical properties.</text>
</comment>
<evidence type="ECO:0000256" key="1">
    <source>
        <dbReference type="ARBA" id="ARBA00003534"/>
    </source>
</evidence>
<keyword evidence="5" id="KW-0961">Cell wall biogenesis/degradation</keyword>
<dbReference type="Pfam" id="PF03283">
    <property type="entry name" value="PAE"/>
    <property type="match status" value="1"/>
</dbReference>
<dbReference type="EMBL" id="JAJJMB010002922">
    <property type="protein sequence ID" value="KAI3950144.1"/>
    <property type="molecule type" value="Genomic_DNA"/>
</dbReference>
<sequence>MEKLQTQETAYFQKVERSRGCVSNRRTKDYLNNGIRLLVVFMVIVYTTKTTNALPHPSNPSVDFIILHNATELGAVCLDGSIPGYYFSKGFGYGSNNWLIHIE</sequence>
<dbReference type="AlphaFoldDB" id="A0AAD4XUQ1"/>
<protein>
    <recommendedName>
        <fullName evidence="5">Pectin acetylesterase</fullName>
        <ecNumber evidence="5">3.1.1.-</ecNumber>
    </recommendedName>
</protein>
<evidence type="ECO:0000313" key="7">
    <source>
        <dbReference type="Proteomes" id="UP001202328"/>
    </source>
</evidence>
<comment type="similarity">
    <text evidence="3 5">Belongs to the pectinacetylesterase family.</text>
</comment>
<evidence type="ECO:0000256" key="5">
    <source>
        <dbReference type="RuleBase" id="RU363114"/>
    </source>
</evidence>
<dbReference type="PANTHER" id="PTHR21562:SF83">
    <property type="entry name" value="PECTIN ACETYLESTERASE 4"/>
    <property type="match status" value="1"/>
</dbReference>
<reference evidence="6" key="1">
    <citation type="submission" date="2022-04" db="EMBL/GenBank/DDBJ databases">
        <title>A functionally conserved STORR gene fusion in Papaver species that diverged 16.8 million years ago.</title>
        <authorList>
            <person name="Catania T."/>
        </authorList>
    </citation>
    <scope>NUCLEOTIDE SEQUENCE</scope>
    <source>
        <strain evidence="6">S-188037</strain>
    </source>
</reference>
<gene>
    <name evidence="6" type="ORF">MKW98_008589</name>
</gene>